<feature type="compositionally biased region" description="Polar residues" evidence="1">
    <location>
        <begin position="8"/>
        <end position="20"/>
    </location>
</feature>
<protein>
    <submittedName>
        <fullName evidence="2">Uncharacterized protein</fullName>
    </submittedName>
</protein>
<comment type="caution">
    <text evidence="2">The sequence shown here is derived from an EMBL/GenBank/DDBJ whole genome shotgun (WGS) entry which is preliminary data.</text>
</comment>
<organism evidence="2 3">
    <name type="scientific">Rotaria socialis</name>
    <dbReference type="NCBI Taxonomy" id="392032"/>
    <lineage>
        <taxon>Eukaryota</taxon>
        <taxon>Metazoa</taxon>
        <taxon>Spiralia</taxon>
        <taxon>Gnathifera</taxon>
        <taxon>Rotifera</taxon>
        <taxon>Eurotatoria</taxon>
        <taxon>Bdelloidea</taxon>
        <taxon>Philodinida</taxon>
        <taxon>Philodinidae</taxon>
        <taxon>Rotaria</taxon>
    </lineage>
</organism>
<proteinExistence type="predicted"/>
<reference evidence="2" key="1">
    <citation type="submission" date="2021-02" db="EMBL/GenBank/DDBJ databases">
        <authorList>
            <person name="Nowell W R."/>
        </authorList>
    </citation>
    <scope>NUCLEOTIDE SEQUENCE</scope>
</reference>
<dbReference type="EMBL" id="CAJOBR010091877">
    <property type="protein sequence ID" value="CAF5142057.1"/>
    <property type="molecule type" value="Genomic_DNA"/>
</dbReference>
<feature type="region of interest" description="Disordered" evidence="1">
    <location>
        <begin position="1"/>
        <end position="49"/>
    </location>
</feature>
<dbReference type="AlphaFoldDB" id="A0A822G3C8"/>
<sequence length="62" mass="6931">KDRDISTNHDTSNNISNTTRVELDLSGIGHDDESNENDLEIQRSRSAPVSPTKIYDKELAAF</sequence>
<feature type="non-terminal residue" evidence="2">
    <location>
        <position position="1"/>
    </location>
</feature>
<gene>
    <name evidence="2" type="ORF">QYT958_LOCUS47781</name>
</gene>
<accession>A0A822G3C8</accession>
<evidence type="ECO:0000256" key="1">
    <source>
        <dbReference type="SAM" id="MobiDB-lite"/>
    </source>
</evidence>
<name>A0A822G3C8_9BILA</name>
<dbReference type="Proteomes" id="UP000663848">
    <property type="component" value="Unassembled WGS sequence"/>
</dbReference>
<evidence type="ECO:0000313" key="2">
    <source>
        <dbReference type="EMBL" id="CAF5142057.1"/>
    </source>
</evidence>
<evidence type="ECO:0000313" key="3">
    <source>
        <dbReference type="Proteomes" id="UP000663848"/>
    </source>
</evidence>
<feature type="non-terminal residue" evidence="2">
    <location>
        <position position="62"/>
    </location>
</feature>